<dbReference type="Gramene" id="TVU26370">
    <property type="protein sequence ID" value="TVU26370"/>
    <property type="gene ID" value="EJB05_28913"/>
</dbReference>
<comment type="caution">
    <text evidence="1">The sequence shown here is derived from an EMBL/GenBank/DDBJ whole genome shotgun (WGS) entry which is preliminary data.</text>
</comment>
<dbReference type="Proteomes" id="UP000324897">
    <property type="component" value="Chromosome 2"/>
</dbReference>
<reference evidence="1 2" key="1">
    <citation type="journal article" date="2019" name="Sci. Rep.">
        <title>A high-quality genome of Eragrostis curvula grass provides insights into Poaceae evolution and supports new strategies to enhance forage quality.</title>
        <authorList>
            <person name="Carballo J."/>
            <person name="Santos B.A.C.M."/>
            <person name="Zappacosta D."/>
            <person name="Garbus I."/>
            <person name="Selva J.P."/>
            <person name="Gallo C.A."/>
            <person name="Diaz A."/>
            <person name="Albertini E."/>
            <person name="Caccamo M."/>
            <person name="Echenique V."/>
        </authorList>
    </citation>
    <scope>NUCLEOTIDE SEQUENCE [LARGE SCALE GENOMIC DNA]</scope>
    <source>
        <strain evidence="2">cv. Victoria</strain>
        <tissue evidence="1">Leaf</tissue>
    </source>
</reference>
<keyword evidence="2" id="KW-1185">Reference proteome</keyword>
<name>A0A5J9UTH8_9POAL</name>
<protein>
    <submittedName>
        <fullName evidence="1">Uncharacterized protein</fullName>
    </submittedName>
</protein>
<organism evidence="1 2">
    <name type="scientific">Eragrostis curvula</name>
    <name type="common">weeping love grass</name>
    <dbReference type="NCBI Taxonomy" id="38414"/>
    <lineage>
        <taxon>Eukaryota</taxon>
        <taxon>Viridiplantae</taxon>
        <taxon>Streptophyta</taxon>
        <taxon>Embryophyta</taxon>
        <taxon>Tracheophyta</taxon>
        <taxon>Spermatophyta</taxon>
        <taxon>Magnoliopsida</taxon>
        <taxon>Liliopsida</taxon>
        <taxon>Poales</taxon>
        <taxon>Poaceae</taxon>
        <taxon>PACMAD clade</taxon>
        <taxon>Chloridoideae</taxon>
        <taxon>Eragrostideae</taxon>
        <taxon>Eragrostidinae</taxon>
        <taxon>Eragrostis</taxon>
    </lineage>
</organism>
<sequence>MINVDGALMEATGSAALGVIIRDHSEAELPFLSECRLLFNCWDAKKLRREHAWKESGYWSMAKPDSILKAFMREANDAMMIPFMRFPLLKRVVFLFLQLPSTPPLHVREPALPPPSRHPTTKHGHLAFPCRLHDFSKLQLLSVASQLPCARDLVQLHRWSHLLCLRMQGRNKREASKEKRRTGKGEKEFDLEPIRKVIDNAFIFRMALVSLESDKWYLMIEACMG</sequence>
<gene>
    <name evidence="1" type="ORF">EJB05_28913</name>
</gene>
<proteinExistence type="predicted"/>
<dbReference type="EMBL" id="RWGY01000013">
    <property type="protein sequence ID" value="TVU26370.1"/>
    <property type="molecule type" value="Genomic_DNA"/>
</dbReference>
<accession>A0A5J9UTH8</accession>
<feature type="non-terminal residue" evidence="1">
    <location>
        <position position="1"/>
    </location>
</feature>
<dbReference type="AlphaFoldDB" id="A0A5J9UTH8"/>
<evidence type="ECO:0000313" key="2">
    <source>
        <dbReference type="Proteomes" id="UP000324897"/>
    </source>
</evidence>
<evidence type="ECO:0000313" key="1">
    <source>
        <dbReference type="EMBL" id="TVU26370.1"/>
    </source>
</evidence>